<evidence type="ECO:0008006" key="6">
    <source>
        <dbReference type="Google" id="ProtNLM"/>
    </source>
</evidence>
<proteinExistence type="predicted"/>
<evidence type="ECO:0000313" key="4">
    <source>
        <dbReference type="EMBL" id="KAK8066836.1"/>
    </source>
</evidence>
<dbReference type="SUPFAM" id="SSF50978">
    <property type="entry name" value="WD40 repeat-like"/>
    <property type="match status" value="1"/>
</dbReference>
<dbReference type="GeneID" id="92050957"/>
<evidence type="ECO:0000256" key="1">
    <source>
        <dbReference type="ARBA" id="ARBA00022574"/>
    </source>
</evidence>
<dbReference type="PROSITE" id="PS00678">
    <property type="entry name" value="WD_REPEATS_1"/>
    <property type="match status" value="2"/>
</dbReference>
<dbReference type="Proteomes" id="UP001433268">
    <property type="component" value="Unassembled WGS sequence"/>
</dbReference>
<feature type="repeat" description="WD" evidence="3">
    <location>
        <begin position="46"/>
        <end position="87"/>
    </location>
</feature>
<evidence type="ECO:0000256" key="3">
    <source>
        <dbReference type="PROSITE-ProRule" id="PRU00221"/>
    </source>
</evidence>
<protein>
    <recommendedName>
        <fullName evidence="6">WD40 repeat-like protein</fullName>
    </recommendedName>
</protein>
<keyword evidence="2" id="KW-0677">Repeat</keyword>
<dbReference type="Gene3D" id="2.130.10.10">
    <property type="entry name" value="YVTN repeat-like/Quinoprotein amine dehydrogenase"/>
    <property type="match status" value="2"/>
</dbReference>
<dbReference type="PROSITE" id="PS50082">
    <property type="entry name" value="WD_REPEATS_2"/>
    <property type="match status" value="3"/>
</dbReference>
<name>A0ABR1V6L3_9PEZI</name>
<dbReference type="InterPro" id="IPR019775">
    <property type="entry name" value="WD40_repeat_CS"/>
</dbReference>
<feature type="repeat" description="WD" evidence="3">
    <location>
        <begin position="130"/>
        <end position="171"/>
    </location>
</feature>
<dbReference type="SMART" id="SM00320">
    <property type="entry name" value="WD40"/>
    <property type="match status" value="3"/>
</dbReference>
<dbReference type="CDD" id="cd00200">
    <property type="entry name" value="WD40"/>
    <property type="match status" value="1"/>
</dbReference>
<dbReference type="EMBL" id="JAQQWN010000009">
    <property type="protein sequence ID" value="KAK8066836.1"/>
    <property type="molecule type" value="Genomic_DNA"/>
</dbReference>
<dbReference type="PANTHER" id="PTHR19848">
    <property type="entry name" value="WD40 REPEAT PROTEIN"/>
    <property type="match status" value="1"/>
</dbReference>
<evidence type="ECO:0000256" key="2">
    <source>
        <dbReference type="ARBA" id="ARBA00022737"/>
    </source>
</evidence>
<organism evidence="4 5">
    <name type="scientific">Apiospora hydei</name>
    <dbReference type="NCBI Taxonomy" id="1337664"/>
    <lineage>
        <taxon>Eukaryota</taxon>
        <taxon>Fungi</taxon>
        <taxon>Dikarya</taxon>
        <taxon>Ascomycota</taxon>
        <taxon>Pezizomycotina</taxon>
        <taxon>Sordariomycetes</taxon>
        <taxon>Xylariomycetidae</taxon>
        <taxon>Amphisphaeriales</taxon>
        <taxon>Apiosporaceae</taxon>
        <taxon>Apiospora</taxon>
    </lineage>
</organism>
<dbReference type="InterPro" id="IPR036322">
    <property type="entry name" value="WD40_repeat_dom_sf"/>
</dbReference>
<accession>A0ABR1V6L3</accession>
<dbReference type="PROSITE" id="PS50294">
    <property type="entry name" value="WD_REPEATS_REGION"/>
    <property type="match status" value="3"/>
</dbReference>
<gene>
    <name evidence="4" type="ORF">PG997_013583</name>
</gene>
<dbReference type="InterPro" id="IPR020472">
    <property type="entry name" value="WD40_PAC1"/>
</dbReference>
<dbReference type="InterPro" id="IPR015943">
    <property type="entry name" value="WD40/YVTN_repeat-like_dom_sf"/>
</dbReference>
<comment type="caution">
    <text evidence="4">The sequence shown here is derived from an EMBL/GenBank/DDBJ whole genome shotgun (WGS) entry which is preliminary data.</text>
</comment>
<sequence>MRFEYYINILLIKNISIATYKPSPKRIPVTQAPTVDRDWNACQQTLEGHGHFVESMAFSPDGRLLASASSDKTVKVQDAATGRVKQTLEGHGDFVGSVAFSPDGRLLASASVDKTVRVWDAQTGQEKQTLAGHRSPVRSVAFSPNGRVVASASNDSTVKLWDAATGQELQTTVIGTASSILSFSPDSSSIITAAGAIFINCQPS</sequence>
<keyword evidence="5" id="KW-1185">Reference proteome</keyword>
<dbReference type="RefSeq" id="XP_066663589.1">
    <property type="nucleotide sequence ID" value="XM_066817897.1"/>
</dbReference>
<evidence type="ECO:0000313" key="5">
    <source>
        <dbReference type="Proteomes" id="UP001433268"/>
    </source>
</evidence>
<dbReference type="InterPro" id="IPR001680">
    <property type="entry name" value="WD40_rpt"/>
</dbReference>
<dbReference type="PANTHER" id="PTHR19848:SF8">
    <property type="entry name" value="F-BOX AND WD REPEAT DOMAIN CONTAINING 7"/>
    <property type="match status" value="1"/>
</dbReference>
<feature type="repeat" description="WD" evidence="3">
    <location>
        <begin position="88"/>
        <end position="129"/>
    </location>
</feature>
<reference evidence="4 5" key="1">
    <citation type="submission" date="2023-01" db="EMBL/GenBank/DDBJ databases">
        <title>Analysis of 21 Apiospora genomes using comparative genomics revels a genus with tremendous synthesis potential of carbohydrate active enzymes and secondary metabolites.</title>
        <authorList>
            <person name="Sorensen T."/>
        </authorList>
    </citation>
    <scope>NUCLEOTIDE SEQUENCE [LARGE SCALE GENOMIC DNA]</scope>
    <source>
        <strain evidence="4 5">CBS 114990</strain>
    </source>
</reference>
<dbReference type="PRINTS" id="PR00320">
    <property type="entry name" value="GPROTEINBRPT"/>
</dbReference>
<dbReference type="Pfam" id="PF00400">
    <property type="entry name" value="WD40"/>
    <property type="match status" value="3"/>
</dbReference>
<keyword evidence="1 3" id="KW-0853">WD repeat</keyword>